<evidence type="ECO:0000313" key="1">
    <source>
        <dbReference type="EMBL" id="KIY22904.1"/>
    </source>
</evidence>
<reference evidence="1 2" key="1">
    <citation type="submission" date="2015-01" db="EMBL/GenBank/DDBJ databases">
        <title>Draft genome sequences of the supercritical CO2 tolerant bacteria Bacillus subterraneus MITOT1 and Bacillus cereus MIT0214.</title>
        <authorList>
            <person name="Peet K.C."/>
            <person name="Thompson J.R."/>
        </authorList>
    </citation>
    <scope>NUCLEOTIDE SEQUENCE [LARGE SCALE GENOMIC DNA]</scope>
    <source>
        <strain evidence="1 2">MITOT1</strain>
    </source>
</reference>
<dbReference type="Proteomes" id="UP000032512">
    <property type="component" value="Unassembled WGS sequence"/>
</dbReference>
<sequence length="85" mass="9825">MLRKTTSPIRLSEAQDVLTRQPQDDVVFWRAALVGADQGASAFQPVDKKRQLFYYPQPILTAFTQVSWLWTISLHRLGPLWIIIE</sequence>
<dbReference type="EMBL" id="JXIQ01000033">
    <property type="protein sequence ID" value="KIY22904.1"/>
    <property type="molecule type" value="Genomic_DNA"/>
</dbReference>
<gene>
    <name evidence="1" type="ORF">UB32_05955</name>
</gene>
<dbReference type="AlphaFoldDB" id="A0A0D6ZAT3"/>
<keyword evidence="2" id="KW-1185">Reference proteome</keyword>
<dbReference type="PATRIC" id="fig|285983.3.peg.3739"/>
<dbReference type="RefSeq" id="WP_044392045.1">
    <property type="nucleotide sequence ID" value="NZ_JXIQ01000033.1"/>
</dbReference>
<proteinExistence type="predicted"/>
<accession>A0A0D6ZAT3</accession>
<organism evidence="1 2">
    <name type="scientific">Mesobacillus subterraneus</name>
    <dbReference type="NCBI Taxonomy" id="285983"/>
    <lineage>
        <taxon>Bacteria</taxon>
        <taxon>Bacillati</taxon>
        <taxon>Bacillota</taxon>
        <taxon>Bacilli</taxon>
        <taxon>Bacillales</taxon>
        <taxon>Bacillaceae</taxon>
        <taxon>Mesobacillus</taxon>
    </lineage>
</organism>
<name>A0A0D6ZAT3_9BACI</name>
<comment type="caution">
    <text evidence="1">The sequence shown here is derived from an EMBL/GenBank/DDBJ whole genome shotgun (WGS) entry which is preliminary data.</text>
</comment>
<evidence type="ECO:0000313" key="2">
    <source>
        <dbReference type="Proteomes" id="UP000032512"/>
    </source>
</evidence>
<protein>
    <submittedName>
        <fullName evidence="1">Uncharacterized protein</fullName>
    </submittedName>
</protein>